<dbReference type="InterPro" id="IPR036852">
    <property type="entry name" value="Peptidase_S8/S53_dom_sf"/>
</dbReference>
<dbReference type="SUPFAM" id="SSF52743">
    <property type="entry name" value="Subtilisin-like"/>
    <property type="match status" value="1"/>
</dbReference>
<dbReference type="Pfam" id="PF00082">
    <property type="entry name" value="Peptidase_S8"/>
    <property type="match status" value="1"/>
</dbReference>
<dbReference type="EMBL" id="SKBN01000027">
    <property type="protein sequence ID" value="TGJ86468.1"/>
    <property type="molecule type" value="Genomic_DNA"/>
</dbReference>
<evidence type="ECO:0000313" key="5">
    <source>
        <dbReference type="Proteomes" id="UP000297716"/>
    </source>
</evidence>
<dbReference type="OrthoDB" id="3565018at2759"/>
<gene>
    <name evidence="4" type="ORF">E0Z10_g2278</name>
</gene>
<dbReference type="Proteomes" id="UP000297716">
    <property type="component" value="Unassembled WGS sequence"/>
</dbReference>
<proteinExistence type="predicted"/>
<dbReference type="GO" id="GO:0006508">
    <property type="term" value="P:proteolysis"/>
    <property type="evidence" value="ECO:0007669"/>
    <property type="project" value="InterPro"/>
</dbReference>
<protein>
    <submittedName>
        <fullName evidence="4">Uncharacterized protein</fullName>
    </submittedName>
</protein>
<keyword evidence="5" id="KW-1185">Reference proteome</keyword>
<dbReference type="Pfam" id="PF24476">
    <property type="entry name" value="DUF7580"/>
    <property type="match status" value="1"/>
</dbReference>
<evidence type="ECO:0000256" key="1">
    <source>
        <dbReference type="SAM" id="MobiDB-lite"/>
    </source>
</evidence>
<evidence type="ECO:0000259" key="3">
    <source>
        <dbReference type="Pfam" id="PF24476"/>
    </source>
</evidence>
<feature type="domain" description="Peptidase S8/S53" evidence="2">
    <location>
        <begin position="612"/>
        <end position="822"/>
    </location>
</feature>
<dbReference type="InterPro" id="IPR000209">
    <property type="entry name" value="Peptidase_S8/S53_dom"/>
</dbReference>
<evidence type="ECO:0000313" key="4">
    <source>
        <dbReference type="EMBL" id="TGJ86468.1"/>
    </source>
</evidence>
<dbReference type="GO" id="GO:0004252">
    <property type="term" value="F:serine-type endopeptidase activity"/>
    <property type="evidence" value="ECO:0007669"/>
    <property type="project" value="InterPro"/>
</dbReference>
<evidence type="ECO:0000259" key="2">
    <source>
        <dbReference type="Pfam" id="PF00082"/>
    </source>
</evidence>
<sequence>MPYLIESIEWRLLQELGRLLKPKIARLRPGPLNDDNAASSQAELFEIELRQVFMIEEFSDILSQKDYDQLQAIMNRLCSLLDNLAKPRSVYGAVAPQTYPRLYELTKSFESLPAVIDLASGSNDTVFKLPRGDDELDRYLRIVTEYNVTLGRLFPPTAQGQTIRPLQSQSHKKGAWKKGRIRNHATFVLGALFEHFKCGTSHEVLLKLIEDPDEGSVFPSLQIVFSLCPESELLQEAWCDSVHLDRASISPIPNICAELRQQRGEGMSLTLLVKEYGLFGTWEGPNLTARGLSSKESLHQLILEGAFKPFDFNTLLRGVPPAKFSIKDKRELAVKLGFCLMDFFDADIASKQIYFLGSSKSHPSKEFPYLAFNSKLPATSDSQTFVMGHPALLSFAKLLLELEFGEISNLSISPHSSQNSGVYVELMRLVEGLELERSDSYVQAIRGCLVVHYKIAKALRSHNLDGKATDFTIRKVLYKEIVKSLEFGLVQSISRPASKRQRSESPPPSKHGKGWEGAQEAGSRKIQTIALRPIKSEWIVPANKRQRTYRSTTPSEIYHDAHMLRLAEVPPTADSQPDTITDNSDRWFTELANMNAVVRVKTEDRDTLSPHVRIAILDTGIESQFSTEIKGYEDFVESLNAKCQDKTGHGTDIFRLIRKVCEDAHFFIGRVWEGSKDTHNTSMLMEKAIDHAREAWKVDIIVLSSGFRTSHSNIGEAIERANMERILTFASPSNYGNMDDIYYPARLYGHGKVICLFSTNSMVRSSTTKTFNPSPLDTAAHRTFAILGEDITLENAKEQLNGTSYSTAIGAGIAARILDFSRYPRFRARIENIDDLKKVEGMLAIFGRMAKRTDNGYRCMTPWGICPRVEEGIGRREARERQQSAVVDELKNALKDIHRA</sequence>
<feature type="domain" description="DUF7580" evidence="3">
    <location>
        <begin position="176"/>
        <end position="490"/>
    </location>
</feature>
<reference evidence="4 5" key="1">
    <citation type="submission" date="2019-03" db="EMBL/GenBank/DDBJ databases">
        <title>Draft genome sequence of Xylaria hypoxylon DSM 108379, a ubiquitous saprotrophic-parasitic fungi on hardwood.</title>
        <authorList>
            <person name="Buettner E."/>
            <person name="Leonhardt S."/>
            <person name="Gebauer A.M."/>
            <person name="Liers C."/>
            <person name="Hofrichter M."/>
            <person name="Kellner H."/>
        </authorList>
    </citation>
    <scope>NUCLEOTIDE SEQUENCE [LARGE SCALE GENOMIC DNA]</scope>
    <source>
        <strain evidence="4 5">DSM 108379</strain>
    </source>
</reference>
<dbReference type="AlphaFoldDB" id="A0A4Z0Z2P0"/>
<dbReference type="CDD" id="cd00306">
    <property type="entry name" value="Peptidases_S8_S53"/>
    <property type="match status" value="1"/>
</dbReference>
<dbReference type="Gene3D" id="3.40.50.200">
    <property type="entry name" value="Peptidase S8/S53 domain"/>
    <property type="match status" value="1"/>
</dbReference>
<comment type="caution">
    <text evidence="4">The sequence shown here is derived from an EMBL/GenBank/DDBJ whole genome shotgun (WGS) entry which is preliminary data.</text>
</comment>
<dbReference type="STRING" id="37992.A0A4Z0Z2P0"/>
<feature type="region of interest" description="Disordered" evidence="1">
    <location>
        <begin position="496"/>
        <end position="523"/>
    </location>
</feature>
<name>A0A4Z0Z2P0_9PEZI</name>
<dbReference type="InterPro" id="IPR056002">
    <property type="entry name" value="DUF7580"/>
</dbReference>
<organism evidence="4 5">
    <name type="scientific">Xylaria hypoxylon</name>
    <dbReference type="NCBI Taxonomy" id="37992"/>
    <lineage>
        <taxon>Eukaryota</taxon>
        <taxon>Fungi</taxon>
        <taxon>Dikarya</taxon>
        <taxon>Ascomycota</taxon>
        <taxon>Pezizomycotina</taxon>
        <taxon>Sordariomycetes</taxon>
        <taxon>Xylariomycetidae</taxon>
        <taxon>Xylariales</taxon>
        <taxon>Xylariaceae</taxon>
        <taxon>Xylaria</taxon>
    </lineage>
</organism>
<accession>A0A4Z0Z2P0</accession>